<comment type="pathway">
    <text evidence="2">Protein modification; protein glycosylation.</text>
</comment>
<comment type="subcellular location">
    <subcellularLocation>
        <location evidence="1">Endoplasmic reticulum membrane</location>
        <topology evidence="1">Single-pass membrane protein</topology>
    </subcellularLocation>
</comment>
<evidence type="ECO:0000256" key="3">
    <source>
        <dbReference type="ARBA" id="ARBA00022676"/>
    </source>
</evidence>
<keyword evidence="6" id="KW-0256">Endoplasmic reticulum</keyword>
<dbReference type="InterPro" id="IPR026051">
    <property type="entry name" value="ALG1-like"/>
</dbReference>
<protein>
    <submittedName>
        <fullName evidence="11">Uncharacterized protein</fullName>
    </submittedName>
</protein>
<name>A0AA88KIK0_NAELO</name>
<gene>
    <name evidence="11" type="ORF">C9374_005494</name>
</gene>
<dbReference type="Pfam" id="PF13692">
    <property type="entry name" value="Glyco_trans_1_4"/>
    <property type="match status" value="1"/>
</dbReference>
<dbReference type="Proteomes" id="UP000816034">
    <property type="component" value="Unassembled WGS sequence"/>
</dbReference>
<evidence type="ECO:0000256" key="8">
    <source>
        <dbReference type="ARBA" id="ARBA00023136"/>
    </source>
</evidence>
<organism evidence="11 12">
    <name type="scientific">Naegleria lovaniensis</name>
    <name type="common">Amoeba</name>
    <dbReference type="NCBI Taxonomy" id="51637"/>
    <lineage>
        <taxon>Eukaryota</taxon>
        <taxon>Discoba</taxon>
        <taxon>Heterolobosea</taxon>
        <taxon>Tetramitia</taxon>
        <taxon>Eutetramitia</taxon>
        <taxon>Vahlkampfiidae</taxon>
        <taxon>Naegleria</taxon>
    </lineage>
</organism>
<comment type="caution">
    <text evidence="11">The sequence shown here is derived from an EMBL/GenBank/DDBJ whole genome shotgun (WGS) entry which is preliminary data.</text>
</comment>
<keyword evidence="7 10" id="KW-1133">Transmembrane helix</keyword>
<dbReference type="AlphaFoldDB" id="A0AA88KIK0"/>
<feature type="region of interest" description="Disordered" evidence="9">
    <location>
        <begin position="1"/>
        <end position="23"/>
    </location>
</feature>
<dbReference type="GO" id="GO:0005789">
    <property type="term" value="C:endoplasmic reticulum membrane"/>
    <property type="evidence" value="ECO:0007669"/>
    <property type="project" value="UniProtKB-SubCell"/>
</dbReference>
<evidence type="ECO:0000313" key="11">
    <source>
        <dbReference type="EMBL" id="KAG2382292.1"/>
    </source>
</evidence>
<evidence type="ECO:0000256" key="6">
    <source>
        <dbReference type="ARBA" id="ARBA00022824"/>
    </source>
</evidence>
<keyword evidence="3" id="KW-0328">Glycosyltransferase</keyword>
<keyword evidence="4" id="KW-0808">Transferase</keyword>
<evidence type="ECO:0000313" key="12">
    <source>
        <dbReference type="Proteomes" id="UP000816034"/>
    </source>
</evidence>
<dbReference type="Gene3D" id="3.40.50.2000">
    <property type="entry name" value="Glycogen Phosphorylase B"/>
    <property type="match status" value="2"/>
</dbReference>
<dbReference type="PANTHER" id="PTHR13036">
    <property type="entry name" value="BETA1,4 MANNOSYLTRANSFERASE"/>
    <property type="match status" value="1"/>
</dbReference>
<keyword evidence="12" id="KW-1185">Reference proteome</keyword>
<accession>A0AA88KIK0</accession>
<evidence type="ECO:0000256" key="2">
    <source>
        <dbReference type="ARBA" id="ARBA00004922"/>
    </source>
</evidence>
<evidence type="ECO:0000256" key="4">
    <source>
        <dbReference type="ARBA" id="ARBA00022679"/>
    </source>
</evidence>
<sequence>MSKRSSKTISSSESSNRDDDFNNSSQQIKKHFIVFVLGDIGHSPRMQYHSLSIAKLNESNHHVDFVGLYDSDPHEQVLNQKNLKINRLASQWWNWVNYVMRIHFLFFLVFAPLKVILQFLVMSIQLSYIFNRNPFGAHSTPKKILLTQNPPAIPTLFLFWMLQKINLIKLDEYIIDWHNYGFSILALSRKNKYLIKFAQYLEFNFVKGCATHHLCVSEKLKEDLVTRLKIDPTTVTVMYDRPPEMFGKNLSSSERNGLLENVLKIDTHRNFKLIVSSTSWTEDEDFSVLLSAIIDLENKLKNMSSPLYLEFVITGKGPQKEYYLQKIASLNLNYCKIQTGYLSYSDYTKLLASSDVGVCLHYSSSKLDLPMKVVDMFGSNLPVCAIAYDALPELVKHGQNGYIFKNKNELTEYLEELLLSPEGSTTLKSMREHLKQNFQTHRWDDEWNNKVRPLL</sequence>
<reference evidence="11 12" key="1">
    <citation type="journal article" date="2018" name="BMC Genomics">
        <title>The genome of Naegleria lovaniensis, the basis for a comparative approach to unravel pathogenicity factors of the human pathogenic amoeba N. fowleri.</title>
        <authorList>
            <person name="Liechti N."/>
            <person name="Schurch N."/>
            <person name="Bruggmann R."/>
            <person name="Wittwer M."/>
        </authorList>
    </citation>
    <scope>NUCLEOTIDE SEQUENCE [LARGE SCALE GENOMIC DNA]</scope>
    <source>
        <strain evidence="11 12">ATCC 30569</strain>
    </source>
</reference>
<dbReference type="GeneID" id="68097949"/>
<proteinExistence type="predicted"/>
<evidence type="ECO:0000256" key="9">
    <source>
        <dbReference type="SAM" id="MobiDB-lite"/>
    </source>
</evidence>
<dbReference type="PANTHER" id="PTHR13036:SF0">
    <property type="entry name" value="CHITOBIOSYLDIPHOSPHODOLICHOL BETA-MANNOSYLTRANSFERASE"/>
    <property type="match status" value="1"/>
</dbReference>
<evidence type="ECO:0000256" key="7">
    <source>
        <dbReference type="ARBA" id="ARBA00022989"/>
    </source>
</evidence>
<keyword evidence="8 10" id="KW-0472">Membrane</keyword>
<dbReference type="EMBL" id="PYSW02000024">
    <property type="protein sequence ID" value="KAG2382292.1"/>
    <property type="molecule type" value="Genomic_DNA"/>
</dbReference>
<feature type="transmembrane region" description="Helical" evidence="10">
    <location>
        <begin position="104"/>
        <end position="130"/>
    </location>
</feature>
<keyword evidence="5 10" id="KW-0812">Transmembrane</keyword>
<evidence type="ECO:0000256" key="5">
    <source>
        <dbReference type="ARBA" id="ARBA00022692"/>
    </source>
</evidence>
<dbReference type="RefSeq" id="XP_044547971.1">
    <property type="nucleotide sequence ID" value="XM_044695250.1"/>
</dbReference>
<evidence type="ECO:0000256" key="1">
    <source>
        <dbReference type="ARBA" id="ARBA00004389"/>
    </source>
</evidence>
<dbReference type="GO" id="GO:0000030">
    <property type="term" value="F:mannosyltransferase activity"/>
    <property type="evidence" value="ECO:0007669"/>
    <property type="project" value="InterPro"/>
</dbReference>
<evidence type="ECO:0000256" key="10">
    <source>
        <dbReference type="SAM" id="Phobius"/>
    </source>
</evidence>
<dbReference type="SUPFAM" id="SSF53756">
    <property type="entry name" value="UDP-Glycosyltransferase/glycogen phosphorylase"/>
    <property type="match status" value="1"/>
</dbReference>